<dbReference type="GO" id="GO:0016872">
    <property type="term" value="F:intramolecular lyase activity"/>
    <property type="evidence" value="ECO:0007669"/>
    <property type="project" value="InterPro"/>
</dbReference>
<accession>A0A485M021</accession>
<dbReference type="Pfam" id="PF16036">
    <property type="entry name" value="Chalcone_3"/>
    <property type="match status" value="1"/>
</dbReference>
<proteinExistence type="predicted"/>
<name>A0A485M021_9ZZZZ</name>
<dbReference type="SUPFAM" id="SSF54626">
    <property type="entry name" value="Chalcone isomerase"/>
    <property type="match status" value="1"/>
</dbReference>
<dbReference type="InterPro" id="IPR016088">
    <property type="entry name" value="Chalcone_isomerase_3-sand"/>
</dbReference>
<dbReference type="InterPro" id="IPR016087">
    <property type="entry name" value="Chalcone_isomerase"/>
</dbReference>
<sequence>MLKKVLGVFLATVLFISTGYALEVAKVNVPDSISAAGSDLVLNGAGIRSKWGLKLYVGSLFLPQKSTDAQAIIAANEPMAIRLNIISGLITSEKMITATREGFDNSTGGNLEPIADDVETFIAVFNEPIKEGDAFDLVFAPEKGVEVFKNGNPIAVVGDLEFKKALFGIWLCDKPAQKSLKDGMLGM</sequence>
<dbReference type="EMBL" id="CAADRM010000098">
    <property type="protein sequence ID" value="VFU14918.1"/>
    <property type="molecule type" value="Genomic_DNA"/>
</dbReference>
<reference evidence="2" key="1">
    <citation type="submission" date="2019-03" db="EMBL/GenBank/DDBJ databases">
        <authorList>
            <person name="Hao L."/>
        </authorList>
    </citation>
    <scope>NUCLEOTIDE SEQUENCE</scope>
</reference>
<evidence type="ECO:0000313" key="2">
    <source>
        <dbReference type="EMBL" id="VFU14918.1"/>
    </source>
</evidence>
<dbReference type="AlphaFoldDB" id="A0A485M021"/>
<dbReference type="Gene3D" id="3.50.70.10">
    <property type="match status" value="1"/>
</dbReference>
<protein>
    <recommendedName>
        <fullName evidence="1">Chalcone isomerase domain-containing protein</fullName>
    </recommendedName>
</protein>
<gene>
    <name evidence="2" type="ORF">SCFA_350008</name>
</gene>
<feature type="domain" description="Chalcone isomerase" evidence="1">
    <location>
        <begin position="21"/>
        <end position="186"/>
    </location>
</feature>
<dbReference type="InterPro" id="IPR036298">
    <property type="entry name" value="Chalcone_isomerase_sf"/>
</dbReference>
<evidence type="ECO:0000259" key="1">
    <source>
        <dbReference type="Pfam" id="PF16036"/>
    </source>
</evidence>
<organism evidence="2">
    <name type="scientific">anaerobic digester metagenome</name>
    <dbReference type="NCBI Taxonomy" id="1263854"/>
    <lineage>
        <taxon>unclassified sequences</taxon>
        <taxon>metagenomes</taxon>
        <taxon>ecological metagenomes</taxon>
    </lineage>
</organism>